<dbReference type="InterPro" id="IPR027417">
    <property type="entry name" value="P-loop_NTPase"/>
</dbReference>
<dbReference type="InterPro" id="IPR016195">
    <property type="entry name" value="Pol/histidinol_Pase-like"/>
</dbReference>
<dbReference type="PANTHER" id="PTHR32182:SF0">
    <property type="entry name" value="DNA REPLICATION AND REPAIR PROTEIN RECF"/>
    <property type="match status" value="1"/>
</dbReference>
<dbReference type="GO" id="GO:0000731">
    <property type="term" value="P:DNA synthesis involved in DNA repair"/>
    <property type="evidence" value="ECO:0007669"/>
    <property type="project" value="TreeGrafter"/>
</dbReference>
<dbReference type="SUPFAM" id="SSF89550">
    <property type="entry name" value="PHP domain-like"/>
    <property type="match status" value="1"/>
</dbReference>
<dbReference type="InterPro" id="IPR003395">
    <property type="entry name" value="RecF/RecN/SMC_N"/>
</dbReference>
<gene>
    <name evidence="2" type="ORF">B7718_01635</name>
</gene>
<accession>A0A1X1HQ03</accession>
<dbReference type="Gene3D" id="3.20.20.140">
    <property type="entry name" value="Metal-dependent hydrolases"/>
    <property type="match status" value="1"/>
</dbReference>
<organism evidence="2 3">
    <name type="scientific">Streptococcus oralis subsp. oralis</name>
    <dbReference type="NCBI Taxonomy" id="1891914"/>
    <lineage>
        <taxon>Bacteria</taxon>
        <taxon>Bacillati</taxon>
        <taxon>Bacillota</taxon>
        <taxon>Bacilli</taxon>
        <taxon>Lactobacillales</taxon>
        <taxon>Streptococcaceae</taxon>
        <taxon>Streptococcus</taxon>
    </lineage>
</organism>
<dbReference type="PANTHER" id="PTHR32182">
    <property type="entry name" value="DNA REPLICATION AND REPAIR PROTEIN RECF"/>
    <property type="match status" value="1"/>
</dbReference>
<dbReference type="Gene3D" id="3.40.50.300">
    <property type="entry name" value="P-loop containing nucleotide triphosphate hydrolases"/>
    <property type="match status" value="2"/>
</dbReference>
<reference evidence="2 3" key="1">
    <citation type="journal article" date="2016" name="Eur. J. Clin. Microbiol. Infect. Dis.">
        <title>Whole genome sequencing as a tool for phylogenetic analysis of clinical strains of Mitis group streptococci.</title>
        <authorList>
            <person name="Rasmussen L.H."/>
            <person name="Dargis R."/>
            <person name="Hojholt K."/>
            <person name="Christensen J.J."/>
            <person name="Skovgaard O."/>
            <person name="Justesen U.S."/>
            <person name="Rosenvinge F.S."/>
            <person name="Moser C."/>
            <person name="Lukjancenko O."/>
            <person name="Rasmussen S."/>
            <person name="Nielsen X.C."/>
        </authorList>
    </citation>
    <scope>NUCLEOTIDE SEQUENCE [LARGE SCALE GENOMIC DNA]</scope>
    <source>
        <strain evidence="2 3">RH_1735_08</strain>
    </source>
</reference>
<protein>
    <recommendedName>
        <fullName evidence="1">RecF/RecN/SMC N-terminal domain-containing protein</fullName>
    </recommendedName>
</protein>
<dbReference type="EMBL" id="NCUN01000008">
    <property type="protein sequence ID" value="ORO62879.1"/>
    <property type="molecule type" value="Genomic_DNA"/>
</dbReference>
<dbReference type="RefSeq" id="WP_084880093.1">
    <property type="nucleotide sequence ID" value="NZ_NCUN01000008.1"/>
</dbReference>
<dbReference type="NCBIfam" id="NF045781">
    <property type="entry name" value="Spaf1101_AAA_ATP"/>
    <property type="match status" value="1"/>
</dbReference>
<dbReference type="Pfam" id="PF02463">
    <property type="entry name" value="SMC_N"/>
    <property type="match status" value="1"/>
</dbReference>
<proteinExistence type="predicted"/>
<dbReference type="GO" id="GO:0006302">
    <property type="term" value="P:double-strand break repair"/>
    <property type="evidence" value="ECO:0007669"/>
    <property type="project" value="TreeGrafter"/>
</dbReference>
<feature type="domain" description="RecF/RecN/SMC N-terminal" evidence="1">
    <location>
        <begin position="344"/>
        <end position="788"/>
    </location>
</feature>
<sequence>MSKKINLEAERAYKTIRGEKNKFGSYRKTLFHVHTPESHDYRLFKKWKDLPENDWNNLTIDDYIKEIRNQKIFPKDFLQIDKGEKVLYENYFMNGFSSEKEQVAFLTIAQSLYNENISVVVVSDHNTISGIEKLKTAIKLVSDLFQNKCKEYIEVINGVEISCADKVHVLVAFPNSKASFIQKWLNFNLMSIKEGSFKASLEVLEKFIYKDCFAYIAHMNSSDVFKEGHFSNAYKKKLFSKAYARFIGVSNIAKIDDINSYLTKYLKKNVPSFILDNDSHCVEEHSINPMWIKFSKRNYEQLREALSEYDVSIELMNPEISKAKAIRGIYVPTLSNSYLLKNNSEFVIKFSESLNCLIGGRGTGKSTILDLIQFVLSQKADTKQKFEFLSQHSRVYILYEMSKKEYLVELNLPTQKNEEDIYDTFDVKTKATSSYWYYESRLTEKIREQYLSIYEVQESAQLSKVSKQKKLSLIDQMFDNRYSVNQLVNIASDDRISDYLYEVIAKDKKSIKKYQVSSKISSTGEIDQFILNEDKRLEEQKNKILSLISPFNDNQSGKLQILYSQQKKFVLPENFYFWFFPEGKNLDNSFQGYRLTCGEIIDYFSMIFDRSGFATFVDLMNNRNLKGEYSIKKFAQNSRLNDDVYLKEADDMLLNEIFELWNKVNINLIQLYLEDVYNNCENLYLEFNINSKVTDGNKKIIFKEVTRLSLGQKVVAMLDFILAYSEFTNDNRPLLIDQPEDNLDSRYIYNNLVQILRDVKNKRQIIIATHNATIVTNAMSDLVILMESDGEHGWVEQSGYPSDDKIKKHIVNYLEGGKESFEHKVKIYKRVIDINKL</sequence>
<dbReference type="AlphaFoldDB" id="A0A1X1HQ03"/>
<dbReference type="SUPFAM" id="SSF52540">
    <property type="entry name" value="P-loop containing nucleoside triphosphate hydrolases"/>
    <property type="match status" value="1"/>
</dbReference>
<evidence type="ECO:0000313" key="3">
    <source>
        <dbReference type="Proteomes" id="UP000193350"/>
    </source>
</evidence>
<evidence type="ECO:0000313" key="2">
    <source>
        <dbReference type="EMBL" id="ORO62879.1"/>
    </source>
</evidence>
<name>A0A1X1HQ03_STROR</name>
<comment type="caution">
    <text evidence="2">The sequence shown here is derived from an EMBL/GenBank/DDBJ whole genome shotgun (WGS) entry which is preliminary data.</text>
</comment>
<dbReference type="InterPro" id="IPR054798">
    <property type="entry name" value="Spaf_1101-like"/>
</dbReference>
<evidence type="ECO:0000259" key="1">
    <source>
        <dbReference type="Pfam" id="PF02463"/>
    </source>
</evidence>
<dbReference type="Proteomes" id="UP000193350">
    <property type="component" value="Unassembled WGS sequence"/>
</dbReference>